<dbReference type="Proteomes" id="UP000199158">
    <property type="component" value="Unassembled WGS sequence"/>
</dbReference>
<dbReference type="RefSeq" id="WP_092756027.1">
    <property type="nucleotide sequence ID" value="NZ_FOCG01000003.1"/>
</dbReference>
<name>A0A1H8DLX9_9FIRM</name>
<dbReference type="EMBL" id="FOCG01000003">
    <property type="protein sequence ID" value="SEN08279.1"/>
    <property type="molecule type" value="Genomic_DNA"/>
</dbReference>
<dbReference type="STRING" id="474960.SAMN05216180_2684"/>
<evidence type="ECO:0000313" key="1">
    <source>
        <dbReference type="EMBL" id="SEN08279.1"/>
    </source>
</evidence>
<gene>
    <name evidence="1" type="ORF">SAMN05216180_2684</name>
</gene>
<protein>
    <submittedName>
        <fullName evidence="1">Uncharacterized protein</fullName>
    </submittedName>
</protein>
<keyword evidence="2" id="KW-1185">Reference proteome</keyword>
<proteinExistence type="predicted"/>
<evidence type="ECO:0000313" key="2">
    <source>
        <dbReference type="Proteomes" id="UP000199158"/>
    </source>
</evidence>
<accession>A0A1H8DLX9</accession>
<sequence length="164" mass="18078">MTSVISNIATELVTQLNSAFAGKAITAVLQFSSAPRPVPLTQTRLAVGLQDAQVLPCALSDFAGLDENGNSICCRTMEITAAIKICCPPKKETAECQRVFGMICDNLLFTKSKYDVMRIWCGHVQFEKDLGALVLPCYAKLRLTVNHHSQEQSISDFKIRRVNK</sequence>
<reference evidence="1 2" key="1">
    <citation type="submission" date="2016-10" db="EMBL/GenBank/DDBJ databases">
        <authorList>
            <person name="de Groot N.N."/>
        </authorList>
    </citation>
    <scope>NUCLEOTIDE SEQUENCE [LARGE SCALE GENOMIC DNA]</scope>
    <source>
        <strain evidence="1 2">CGMCC 1.5070</strain>
    </source>
</reference>
<dbReference type="AlphaFoldDB" id="A0A1H8DLX9"/>
<organism evidence="1 2">
    <name type="scientific">Hydrogenoanaerobacterium saccharovorans</name>
    <dbReference type="NCBI Taxonomy" id="474960"/>
    <lineage>
        <taxon>Bacteria</taxon>
        <taxon>Bacillati</taxon>
        <taxon>Bacillota</taxon>
        <taxon>Clostridia</taxon>
        <taxon>Eubacteriales</taxon>
        <taxon>Oscillospiraceae</taxon>
        <taxon>Hydrogenoanaerobacterium</taxon>
    </lineage>
</organism>